<dbReference type="InterPro" id="IPR029441">
    <property type="entry name" value="Cass2"/>
</dbReference>
<dbReference type="Pfam" id="PF14526">
    <property type="entry name" value="Cass2"/>
    <property type="match status" value="1"/>
</dbReference>
<accession>A0ABQ3B2N8</accession>
<organism evidence="2 3">
    <name type="scientific">Cellvibrio zantedeschiae</name>
    <dbReference type="NCBI Taxonomy" id="1237077"/>
    <lineage>
        <taxon>Bacteria</taxon>
        <taxon>Pseudomonadati</taxon>
        <taxon>Pseudomonadota</taxon>
        <taxon>Gammaproteobacteria</taxon>
        <taxon>Cellvibrionales</taxon>
        <taxon>Cellvibrionaceae</taxon>
        <taxon>Cellvibrio</taxon>
    </lineage>
</organism>
<dbReference type="RefSeq" id="WP_189418546.1">
    <property type="nucleotide sequence ID" value="NZ_BMYZ01000002.1"/>
</dbReference>
<evidence type="ECO:0000313" key="2">
    <source>
        <dbReference type="EMBL" id="GGY76883.1"/>
    </source>
</evidence>
<protein>
    <submittedName>
        <fullName evidence="2">Transcriptional regulator</fullName>
    </submittedName>
</protein>
<name>A0ABQ3B2N8_9GAMM</name>
<dbReference type="EMBL" id="BMYZ01000002">
    <property type="protein sequence ID" value="GGY76883.1"/>
    <property type="molecule type" value="Genomic_DNA"/>
</dbReference>
<dbReference type="Proteomes" id="UP000619761">
    <property type="component" value="Unassembled WGS sequence"/>
</dbReference>
<keyword evidence="3" id="KW-1185">Reference proteome</keyword>
<proteinExistence type="predicted"/>
<dbReference type="SUPFAM" id="SSF55136">
    <property type="entry name" value="Probable bacterial effector-binding domain"/>
    <property type="match status" value="1"/>
</dbReference>
<dbReference type="SMART" id="SM00871">
    <property type="entry name" value="AraC_E_bind"/>
    <property type="match status" value="1"/>
</dbReference>
<dbReference type="InterPro" id="IPR010499">
    <property type="entry name" value="AraC_E-bd"/>
</dbReference>
<dbReference type="PANTHER" id="PTHR36444:SF2">
    <property type="entry name" value="TRANSCRIPTIONAL REGULATOR PROTEIN YOBU-RELATED"/>
    <property type="match status" value="1"/>
</dbReference>
<reference evidence="3" key="1">
    <citation type="journal article" date="2019" name="Int. J. Syst. Evol. Microbiol.">
        <title>The Global Catalogue of Microorganisms (GCM) 10K type strain sequencing project: providing services to taxonomists for standard genome sequencing and annotation.</title>
        <authorList>
            <consortium name="The Broad Institute Genomics Platform"/>
            <consortium name="The Broad Institute Genome Sequencing Center for Infectious Disease"/>
            <person name="Wu L."/>
            <person name="Ma J."/>
        </authorList>
    </citation>
    <scope>NUCLEOTIDE SEQUENCE [LARGE SCALE GENOMIC DNA]</scope>
    <source>
        <strain evidence="3">KCTC 32239</strain>
    </source>
</reference>
<sequence length="148" mass="16589">MNIVQVSEKTIVGLGARTNNKDEMNPGTGKIGPLVHQFDANVQVDYRGGARVYSVYHEYESDVSGNYSVLVGADKVDSSSVELIEVKIQEGNYLVFTAQGQVPHIVIETWGKIWTYFASPNCSHTRAYLTDFEFYKSQNEIEIYIGIK</sequence>
<dbReference type="PANTHER" id="PTHR36444">
    <property type="entry name" value="TRANSCRIPTIONAL REGULATOR PROTEIN YOBU-RELATED"/>
    <property type="match status" value="1"/>
</dbReference>
<evidence type="ECO:0000259" key="1">
    <source>
        <dbReference type="SMART" id="SM00871"/>
    </source>
</evidence>
<dbReference type="InterPro" id="IPR053182">
    <property type="entry name" value="YobU-like_regulator"/>
</dbReference>
<dbReference type="InterPro" id="IPR011256">
    <property type="entry name" value="Reg_factor_effector_dom_sf"/>
</dbReference>
<dbReference type="Gene3D" id="3.20.80.10">
    <property type="entry name" value="Regulatory factor, effector binding domain"/>
    <property type="match status" value="1"/>
</dbReference>
<feature type="domain" description="AraC effector-binding" evidence="1">
    <location>
        <begin position="1"/>
        <end position="148"/>
    </location>
</feature>
<comment type="caution">
    <text evidence="2">The sequence shown here is derived from an EMBL/GenBank/DDBJ whole genome shotgun (WGS) entry which is preliminary data.</text>
</comment>
<gene>
    <name evidence="2" type="ORF">GCM10011613_21750</name>
</gene>
<evidence type="ECO:0000313" key="3">
    <source>
        <dbReference type="Proteomes" id="UP000619761"/>
    </source>
</evidence>